<dbReference type="Proteomes" id="UP000325780">
    <property type="component" value="Unassembled WGS sequence"/>
</dbReference>
<gene>
    <name evidence="2" type="ORF">BDV25DRAFT_148957</name>
</gene>
<feature type="compositionally biased region" description="Polar residues" evidence="1">
    <location>
        <begin position="220"/>
        <end position="229"/>
    </location>
</feature>
<evidence type="ECO:0000313" key="2">
    <source>
        <dbReference type="EMBL" id="KAE8153692.1"/>
    </source>
</evidence>
<sequence length="229" mass="25187">MTQPTTYGMSVNIYGRGDASLGDGPSHMGIAVYQVGSPTCNMYHIRNPNDTDFIYDPREQPLEDPVLRGRCELATFSTEQKAKIAQLLTAFGEDGENIPEFGVGNCQDWVASAITMLESAGEVKSGEGDFWKSMINKSADQMRESCIARGRTWIKGADLTFEGEPDARFSDQHDARPVGKLAQNALFQQRMRSLLGAGSTANASKPESQPAERPFYISSPFFSQTNNRN</sequence>
<evidence type="ECO:0000313" key="3">
    <source>
        <dbReference type="Proteomes" id="UP000325780"/>
    </source>
</evidence>
<protein>
    <submittedName>
        <fullName evidence="2">Uncharacterized protein</fullName>
    </submittedName>
</protein>
<name>A0A5N6U545_ASPAV</name>
<proteinExistence type="predicted"/>
<dbReference type="OrthoDB" id="4412761at2759"/>
<evidence type="ECO:0000256" key="1">
    <source>
        <dbReference type="SAM" id="MobiDB-lite"/>
    </source>
</evidence>
<feature type="region of interest" description="Disordered" evidence="1">
    <location>
        <begin position="197"/>
        <end position="229"/>
    </location>
</feature>
<dbReference type="EMBL" id="ML742036">
    <property type="protein sequence ID" value="KAE8153692.1"/>
    <property type="molecule type" value="Genomic_DNA"/>
</dbReference>
<accession>A0A5N6U545</accession>
<keyword evidence="3" id="KW-1185">Reference proteome</keyword>
<organism evidence="2 3">
    <name type="scientific">Aspergillus avenaceus</name>
    <dbReference type="NCBI Taxonomy" id="36643"/>
    <lineage>
        <taxon>Eukaryota</taxon>
        <taxon>Fungi</taxon>
        <taxon>Dikarya</taxon>
        <taxon>Ascomycota</taxon>
        <taxon>Pezizomycotina</taxon>
        <taxon>Eurotiomycetes</taxon>
        <taxon>Eurotiomycetidae</taxon>
        <taxon>Eurotiales</taxon>
        <taxon>Aspergillaceae</taxon>
        <taxon>Aspergillus</taxon>
        <taxon>Aspergillus subgen. Circumdati</taxon>
    </lineage>
</organism>
<dbReference type="AlphaFoldDB" id="A0A5N6U545"/>
<reference evidence="2 3" key="1">
    <citation type="submission" date="2019-04" db="EMBL/GenBank/DDBJ databases">
        <title>Friends and foes A comparative genomics study of 23 Aspergillus species from section Flavi.</title>
        <authorList>
            <consortium name="DOE Joint Genome Institute"/>
            <person name="Kjaerbolling I."/>
            <person name="Vesth T."/>
            <person name="Frisvad J.C."/>
            <person name="Nybo J.L."/>
            <person name="Theobald S."/>
            <person name="Kildgaard S."/>
            <person name="Isbrandt T."/>
            <person name="Kuo A."/>
            <person name="Sato A."/>
            <person name="Lyhne E.K."/>
            <person name="Kogle M.E."/>
            <person name="Wiebenga A."/>
            <person name="Kun R.S."/>
            <person name="Lubbers R.J."/>
            <person name="Makela M.R."/>
            <person name="Barry K."/>
            <person name="Chovatia M."/>
            <person name="Clum A."/>
            <person name="Daum C."/>
            <person name="Haridas S."/>
            <person name="He G."/>
            <person name="LaButti K."/>
            <person name="Lipzen A."/>
            <person name="Mondo S."/>
            <person name="Riley R."/>
            <person name="Salamov A."/>
            <person name="Simmons B.A."/>
            <person name="Magnuson J.K."/>
            <person name="Henrissat B."/>
            <person name="Mortensen U.H."/>
            <person name="Larsen T.O."/>
            <person name="Devries R.P."/>
            <person name="Grigoriev I.V."/>
            <person name="Machida M."/>
            <person name="Baker S.E."/>
            <person name="Andersen M.R."/>
        </authorList>
    </citation>
    <scope>NUCLEOTIDE SEQUENCE [LARGE SCALE GENOMIC DNA]</scope>
    <source>
        <strain evidence="2 3">IBT 18842</strain>
    </source>
</reference>